<dbReference type="Pfam" id="PF09339">
    <property type="entry name" value="HTH_IclR"/>
    <property type="match status" value="1"/>
</dbReference>
<organism evidence="6 7">
    <name type="scientific">Alicyclobacillus dauci</name>
    <dbReference type="NCBI Taxonomy" id="1475485"/>
    <lineage>
        <taxon>Bacteria</taxon>
        <taxon>Bacillati</taxon>
        <taxon>Bacillota</taxon>
        <taxon>Bacilli</taxon>
        <taxon>Bacillales</taxon>
        <taxon>Alicyclobacillaceae</taxon>
        <taxon>Alicyclobacillus</taxon>
    </lineage>
</organism>
<dbReference type="SUPFAM" id="SSF46785">
    <property type="entry name" value="Winged helix' DNA-binding domain"/>
    <property type="match status" value="1"/>
</dbReference>
<dbReference type="InterPro" id="IPR014757">
    <property type="entry name" value="Tscrpt_reg_IclR_C"/>
</dbReference>
<evidence type="ECO:0000256" key="3">
    <source>
        <dbReference type="ARBA" id="ARBA00023163"/>
    </source>
</evidence>
<keyword evidence="7" id="KW-1185">Reference proteome</keyword>
<dbReference type="PROSITE" id="PS51077">
    <property type="entry name" value="HTH_ICLR"/>
    <property type="match status" value="1"/>
</dbReference>
<dbReference type="PANTHER" id="PTHR30136:SF35">
    <property type="entry name" value="HTH-TYPE TRANSCRIPTIONAL REGULATOR RV1719"/>
    <property type="match status" value="1"/>
</dbReference>
<dbReference type="InterPro" id="IPR005471">
    <property type="entry name" value="Tscrpt_reg_IclR_N"/>
</dbReference>
<dbReference type="InterPro" id="IPR029016">
    <property type="entry name" value="GAF-like_dom_sf"/>
</dbReference>
<proteinExistence type="predicted"/>
<protein>
    <submittedName>
        <fullName evidence="6">IclR family transcriptional regulator</fullName>
    </submittedName>
</protein>
<keyword evidence="2" id="KW-0238">DNA-binding</keyword>
<dbReference type="InterPro" id="IPR036388">
    <property type="entry name" value="WH-like_DNA-bd_sf"/>
</dbReference>
<dbReference type="PANTHER" id="PTHR30136">
    <property type="entry name" value="HELIX-TURN-HELIX TRANSCRIPTIONAL REGULATOR, ICLR FAMILY"/>
    <property type="match status" value="1"/>
</dbReference>
<dbReference type="Gene3D" id="3.30.450.40">
    <property type="match status" value="1"/>
</dbReference>
<evidence type="ECO:0000259" key="4">
    <source>
        <dbReference type="PROSITE" id="PS51077"/>
    </source>
</evidence>
<evidence type="ECO:0000313" key="6">
    <source>
        <dbReference type="EMBL" id="WAH35224.1"/>
    </source>
</evidence>
<accession>A0ABY6YXB0</accession>
<dbReference type="InterPro" id="IPR036390">
    <property type="entry name" value="WH_DNA-bd_sf"/>
</dbReference>
<name>A0ABY6YXB0_9BACL</name>
<dbReference type="PROSITE" id="PS51078">
    <property type="entry name" value="ICLR_ED"/>
    <property type="match status" value="1"/>
</dbReference>
<sequence>MDEYAVKSVDKACYLMEVVSDYPEGIAITELANQVGMYKSTVHRLLTTLMHRGYIEQDIRSGKYKLGYRLLDLGMKLLASIDLRREAMPFLQELAAASNEVVHLALVDQGEIVYVEKVESQNTIRMHSRVGKRVPIHATGLGKAILAYLPVTEAIGIVERYGLAPLTEYTITDRDRFLKSLEETRKLGYAMDVEENELGICCVAAPILDNNRRAVAACSVSGPNIRMTTERLRELAPHVTETGIRISERLGYQVWKTR</sequence>
<dbReference type="Pfam" id="PF01614">
    <property type="entry name" value="IclR_C"/>
    <property type="match status" value="1"/>
</dbReference>
<reference evidence="6" key="1">
    <citation type="submission" date="2022-08" db="EMBL/GenBank/DDBJ databases">
        <title>Alicyclobacillus dauci DSM2870, complete genome.</title>
        <authorList>
            <person name="Wang Q."/>
            <person name="Cai R."/>
            <person name="Wang Z."/>
        </authorList>
    </citation>
    <scope>NUCLEOTIDE SEQUENCE</scope>
    <source>
        <strain evidence="6">DSM 28700</strain>
    </source>
</reference>
<evidence type="ECO:0000256" key="2">
    <source>
        <dbReference type="ARBA" id="ARBA00023125"/>
    </source>
</evidence>
<dbReference type="SMART" id="SM00346">
    <property type="entry name" value="HTH_ICLR"/>
    <property type="match status" value="1"/>
</dbReference>
<dbReference type="Gene3D" id="1.10.10.10">
    <property type="entry name" value="Winged helix-like DNA-binding domain superfamily/Winged helix DNA-binding domain"/>
    <property type="match status" value="1"/>
</dbReference>
<feature type="domain" description="IclR-ED" evidence="5">
    <location>
        <begin position="69"/>
        <end position="252"/>
    </location>
</feature>
<dbReference type="EMBL" id="CP104064">
    <property type="protein sequence ID" value="WAH35224.1"/>
    <property type="molecule type" value="Genomic_DNA"/>
</dbReference>
<dbReference type="SUPFAM" id="SSF55781">
    <property type="entry name" value="GAF domain-like"/>
    <property type="match status" value="1"/>
</dbReference>
<keyword evidence="3" id="KW-0804">Transcription</keyword>
<evidence type="ECO:0000313" key="7">
    <source>
        <dbReference type="Proteomes" id="UP001164803"/>
    </source>
</evidence>
<gene>
    <name evidence="6" type="ORF">NZD86_12970</name>
</gene>
<dbReference type="InterPro" id="IPR050707">
    <property type="entry name" value="HTH_MetabolicPath_Reg"/>
</dbReference>
<evidence type="ECO:0000259" key="5">
    <source>
        <dbReference type="PROSITE" id="PS51078"/>
    </source>
</evidence>
<evidence type="ECO:0000256" key="1">
    <source>
        <dbReference type="ARBA" id="ARBA00023015"/>
    </source>
</evidence>
<keyword evidence="1" id="KW-0805">Transcription regulation</keyword>
<feature type="domain" description="HTH iclR-type" evidence="4">
    <location>
        <begin position="6"/>
        <end position="68"/>
    </location>
</feature>
<dbReference type="RefSeq" id="WP_268042252.1">
    <property type="nucleotide sequence ID" value="NZ_CP104064.1"/>
</dbReference>
<dbReference type="Proteomes" id="UP001164803">
    <property type="component" value="Chromosome"/>
</dbReference>